<organism evidence="4 5">
    <name type="scientific">Desulfatitalea alkaliphila</name>
    <dbReference type="NCBI Taxonomy" id="2929485"/>
    <lineage>
        <taxon>Bacteria</taxon>
        <taxon>Pseudomonadati</taxon>
        <taxon>Thermodesulfobacteriota</taxon>
        <taxon>Desulfobacteria</taxon>
        <taxon>Desulfobacterales</taxon>
        <taxon>Desulfosarcinaceae</taxon>
        <taxon>Desulfatitalea</taxon>
    </lineage>
</organism>
<dbReference type="PANTHER" id="PTHR35936">
    <property type="entry name" value="MEMBRANE-BOUND LYTIC MUREIN TRANSGLYCOSYLASE F"/>
    <property type="match status" value="1"/>
</dbReference>
<dbReference type="EMBL" id="JALJRB010000014">
    <property type="protein sequence ID" value="MCJ8501527.1"/>
    <property type="molecule type" value="Genomic_DNA"/>
</dbReference>
<reference evidence="4" key="1">
    <citation type="submission" date="2022-04" db="EMBL/GenBank/DDBJ databases">
        <title>Desulfatitalea alkaliphila sp. nov., a novel anaerobic sulfate-reducing bacterium isolated from terrestrial mud volcano, Taman Peninsula, Russia.</title>
        <authorList>
            <person name="Khomyakova M.A."/>
            <person name="Merkel A.Y."/>
            <person name="Slobodkin A.I."/>
        </authorList>
    </citation>
    <scope>NUCLEOTIDE SEQUENCE</scope>
    <source>
        <strain evidence="4">M08but</strain>
    </source>
</reference>
<dbReference type="Proteomes" id="UP001165427">
    <property type="component" value="Unassembled WGS sequence"/>
</dbReference>
<evidence type="ECO:0000313" key="5">
    <source>
        <dbReference type="Proteomes" id="UP001165427"/>
    </source>
</evidence>
<dbReference type="SUPFAM" id="SSF53850">
    <property type="entry name" value="Periplasmic binding protein-like II"/>
    <property type="match status" value="1"/>
</dbReference>
<proteinExistence type="predicted"/>
<gene>
    <name evidence="4" type="ORF">MRX98_13150</name>
</gene>
<sequence>MAHRTSLLLVLAVLLCTLAVPAAEADTYHFVTFHFPPMEYTDDGQTAAGVAVDVVRRVMQDLGEAVTITVYPWTRALQMVRRGEADAIFTAYRNAERERDLDFSTEVLFPQVVFFYARSDAHIDFDGDLETVAGLRIGVVSTISYGPRFDQAKSGLLIDKARTLEHNFEKLLRRRIDLVPSNIHGAQYTLARMDADPRIVRLPQMIEQVPSYIAFSKQRRLLDLRDRFDARLAQLKADGAYAAILERHNIQLFESQTP</sequence>
<dbReference type="AlphaFoldDB" id="A0AA41R237"/>
<comment type="caution">
    <text evidence="4">The sequence shown here is derived from an EMBL/GenBank/DDBJ whole genome shotgun (WGS) entry which is preliminary data.</text>
</comment>
<dbReference type="PANTHER" id="PTHR35936:SF25">
    <property type="entry name" value="ABC TRANSPORTER SUBSTRATE-BINDING PROTEIN"/>
    <property type="match status" value="1"/>
</dbReference>
<keyword evidence="1 2" id="KW-0732">Signal</keyword>
<keyword evidence="5" id="KW-1185">Reference proteome</keyword>
<feature type="chain" id="PRO_5041322325" evidence="2">
    <location>
        <begin position="23"/>
        <end position="258"/>
    </location>
</feature>
<dbReference type="SMART" id="SM00062">
    <property type="entry name" value="PBPb"/>
    <property type="match status" value="1"/>
</dbReference>
<evidence type="ECO:0000313" key="4">
    <source>
        <dbReference type="EMBL" id="MCJ8501527.1"/>
    </source>
</evidence>
<accession>A0AA41R237</accession>
<feature type="domain" description="Solute-binding protein family 3/N-terminal" evidence="3">
    <location>
        <begin position="27"/>
        <end position="248"/>
    </location>
</feature>
<evidence type="ECO:0000256" key="2">
    <source>
        <dbReference type="SAM" id="SignalP"/>
    </source>
</evidence>
<name>A0AA41R237_9BACT</name>
<dbReference type="RefSeq" id="WP_246909474.1">
    <property type="nucleotide sequence ID" value="NZ_JALJRB010000014.1"/>
</dbReference>
<evidence type="ECO:0000259" key="3">
    <source>
        <dbReference type="SMART" id="SM00062"/>
    </source>
</evidence>
<feature type="signal peptide" evidence="2">
    <location>
        <begin position="1"/>
        <end position="22"/>
    </location>
</feature>
<dbReference type="Pfam" id="PF00497">
    <property type="entry name" value="SBP_bac_3"/>
    <property type="match status" value="1"/>
</dbReference>
<dbReference type="Gene3D" id="3.40.190.10">
    <property type="entry name" value="Periplasmic binding protein-like II"/>
    <property type="match status" value="2"/>
</dbReference>
<evidence type="ECO:0000256" key="1">
    <source>
        <dbReference type="ARBA" id="ARBA00022729"/>
    </source>
</evidence>
<dbReference type="InterPro" id="IPR001638">
    <property type="entry name" value="Solute-binding_3/MltF_N"/>
</dbReference>
<protein>
    <submittedName>
        <fullName evidence="4">Transporter substrate-binding domain-containing protein</fullName>
    </submittedName>
</protein>